<dbReference type="Proteomes" id="UP000276133">
    <property type="component" value="Unassembled WGS sequence"/>
</dbReference>
<evidence type="ECO:0000256" key="1">
    <source>
        <dbReference type="SAM" id="MobiDB-lite"/>
    </source>
</evidence>
<proteinExistence type="predicted"/>
<sequence>MRQDLVVSSNPPMLAQRSFAYPCRTARSSSLPLKILTQHNNTDAKNLAPLSDKLIHSWNGSLSCTRLCLYANLSVSDFCINLIGNDLPVADIKQLLAERKQDAKAYHSADESSSGSTESISTQPSVADTVDSVDSECETQFALEEQPDSTATSSGYSSDKSDK</sequence>
<organism evidence="2 3">
    <name type="scientific">Brachionus plicatilis</name>
    <name type="common">Marine rotifer</name>
    <name type="synonym">Brachionus muelleri</name>
    <dbReference type="NCBI Taxonomy" id="10195"/>
    <lineage>
        <taxon>Eukaryota</taxon>
        <taxon>Metazoa</taxon>
        <taxon>Spiralia</taxon>
        <taxon>Gnathifera</taxon>
        <taxon>Rotifera</taxon>
        <taxon>Eurotatoria</taxon>
        <taxon>Monogononta</taxon>
        <taxon>Pseudotrocha</taxon>
        <taxon>Ploima</taxon>
        <taxon>Brachionidae</taxon>
        <taxon>Brachionus</taxon>
    </lineage>
</organism>
<dbReference type="EMBL" id="REGN01001438">
    <property type="protein sequence ID" value="RNA34684.1"/>
    <property type="molecule type" value="Genomic_DNA"/>
</dbReference>
<feature type="compositionally biased region" description="Polar residues" evidence="1">
    <location>
        <begin position="148"/>
        <end position="163"/>
    </location>
</feature>
<gene>
    <name evidence="2" type="ORF">BpHYR1_035174</name>
</gene>
<keyword evidence="3" id="KW-1185">Reference proteome</keyword>
<evidence type="ECO:0000313" key="2">
    <source>
        <dbReference type="EMBL" id="RNA34684.1"/>
    </source>
</evidence>
<dbReference type="AlphaFoldDB" id="A0A3M7SFR8"/>
<feature type="non-terminal residue" evidence="2">
    <location>
        <position position="163"/>
    </location>
</feature>
<protein>
    <submittedName>
        <fullName evidence="2">Uncharacterized protein</fullName>
    </submittedName>
</protein>
<evidence type="ECO:0000313" key="3">
    <source>
        <dbReference type="Proteomes" id="UP000276133"/>
    </source>
</evidence>
<feature type="region of interest" description="Disordered" evidence="1">
    <location>
        <begin position="103"/>
        <end position="163"/>
    </location>
</feature>
<accession>A0A3M7SFR8</accession>
<reference evidence="2 3" key="1">
    <citation type="journal article" date="2018" name="Sci. Rep.">
        <title>Genomic signatures of local adaptation to the degree of environmental predictability in rotifers.</title>
        <authorList>
            <person name="Franch-Gras L."/>
            <person name="Hahn C."/>
            <person name="Garcia-Roger E.M."/>
            <person name="Carmona M.J."/>
            <person name="Serra M."/>
            <person name="Gomez A."/>
        </authorList>
    </citation>
    <scope>NUCLEOTIDE SEQUENCE [LARGE SCALE GENOMIC DNA]</scope>
    <source>
        <strain evidence="2">HYR1</strain>
    </source>
</reference>
<name>A0A3M7SFR8_BRAPC</name>
<comment type="caution">
    <text evidence="2">The sequence shown here is derived from an EMBL/GenBank/DDBJ whole genome shotgun (WGS) entry which is preliminary data.</text>
</comment>
<feature type="compositionally biased region" description="Low complexity" evidence="1">
    <location>
        <begin position="111"/>
        <end position="125"/>
    </location>
</feature>